<dbReference type="GO" id="GO:0009307">
    <property type="term" value="P:DNA restriction-modification system"/>
    <property type="evidence" value="ECO:0007669"/>
    <property type="project" value="UniProtKB-KW"/>
</dbReference>
<dbReference type="CDD" id="cd17495">
    <property type="entry name" value="RMtype1_S_Cep9333ORF4827P-TRD2-CR2_like"/>
    <property type="match status" value="1"/>
</dbReference>
<dbReference type="Proteomes" id="UP000284250">
    <property type="component" value="Unassembled WGS sequence"/>
</dbReference>
<proteinExistence type="inferred from homology"/>
<dbReference type="PANTHER" id="PTHR30408">
    <property type="entry name" value="TYPE-1 RESTRICTION ENZYME ECOKI SPECIFICITY PROTEIN"/>
    <property type="match status" value="1"/>
</dbReference>
<evidence type="ECO:0000256" key="2">
    <source>
        <dbReference type="ARBA" id="ARBA00022747"/>
    </source>
</evidence>
<keyword evidence="5" id="KW-0378">Hydrolase</keyword>
<evidence type="ECO:0000313" key="5">
    <source>
        <dbReference type="EMBL" id="RIY12402.1"/>
    </source>
</evidence>
<dbReference type="InterPro" id="IPR052021">
    <property type="entry name" value="Type-I_RS_S_subunit"/>
</dbReference>
<keyword evidence="3" id="KW-0238">DNA-binding</keyword>
<feature type="domain" description="Type I restriction modification DNA specificity" evidence="4">
    <location>
        <begin position="22"/>
        <end position="174"/>
    </location>
</feature>
<dbReference type="GO" id="GO:0003677">
    <property type="term" value="F:DNA binding"/>
    <property type="evidence" value="ECO:0007669"/>
    <property type="project" value="UniProtKB-KW"/>
</dbReference>
<keyword evidence="2" id="KW-0680">Restriction system</keyword>
<dbReference type="SUPFAM" id="SSF116734">
    <property type="entry name" value="DNA methylase specificity domain"/>
    <property type="match status" value="2"/>
</dbReference>
<sequence length="379" mass="42418">MSKQTEIQWGEEIIAQLGGSNEWTDCTLGEVINLKRGYDLPKHSRKSGTIPIISSSGITDYHSEPMAKAPGVITGRYGTIGQVFFSDVDYWPLNTALYVQDFKGNDQRFIYYLLTAFDFEQFSDKSAVPGINRNHIHEAAVSIPPLPEQRAIAAVLSSLDDKIDLLHRQNATLEALAETLFRQWFVEEAKEEWVKGKLPDEFTCVMGSSPPGESYNNAGVGLPMFQGNADFGYRFPSNRVYTTDAKRLATKFDTLVSVRAPVGAQNMANETCCIGRGVAAFRYKKDPTFYSYTYFKMRSLMIEFKEFNQTGTVFGSISKADVDALSVTIPPLEIVKRFQSEVKPIDDKVISNTNQIQTLSTLRDTLLPKLMSGEVRVAY</sequence>
<evidence type="ECO:0000256" key="1">
    <source>
        <dbReference type="ARBA" id="ARBA00010923"/>
    </source>
</evidence>
<gene>
    <name evidence="5" type="ORF">D0T11_05165</name>
</gene>
<comment type="caution">
    <text evidence="5">The sequence shown here is derived from an EMBL/GenBank/DDBJ whole genome shotgun (WGS) entry which is preliminary data.</text>
</comment>
<keyword evidence="5" id="KW-0255">Endonuclease</keyword>
<evidence type="ECO:0000256" key="3">
    <source>
        <dbReference type="ARBA" id="ARBA00023125"/>
    </source>
</evidence>
<dbReference type="CDD" id="cd17267">
    <property type="entry name" value="RMtype1_S_EcoAO83I-TRD1-CR1_like"/>
    <property type="match status" value="1"/>
</dbReference>
<dbReference type="InterPro" id="IPR000055">
    <property type="entry name" value="Restrct_endonuc_typeI_TRD"/>
</dbReference>
<evidence type="ECO:0000259" key="4">
    <source>
        <dbReference type="Pfam" id="PF01420"/>
    </source>
</evidence>
<comment type="similarity">
    <text evidence="1">Belongs to the type-I restriction system S methylase family.</text>
</comment>
<organism evidence="5 6">
    <name type="scientific">Hymenobacter rubripertinctus</name>
    <dbReference type="NCBI Taxonomy" id="2029981"/>
    <lineage>
        <taxon>Bacteria</taxon>
        <taxon>Pseudomonadati</taxon>
        <taxon>Bacteroidota</taxon>
        <taxon>Cytophagia</taxon>
        <taxon>Cytophagales</taxon>
        <taxon>Hymenobacteraceae</taxon>
        <taxon>Hymenobacter</taxon>
    </lineage>
</organism>
<keyword evidence="6" id="KW-1185">Reference proteome</keyword>
<dbReference type="Pfam" id="PF01420">
    <property type="entry name" value="Methylase_S"/>
    <property type="match status" value="2"/>
</dbReference>
<dbReference type="Gene3D" id="3.90.220.20">
    <property type="entry name" value="DNA methylase specificity domains"/>
    <property type="match status" value="2"/>
</dbReference>
<dbReference type="InterPro" id="IPR044946">
    <property type="entry name" value="Restrct_endonuc_typeI_TRD_sf"/>
</dbReference>
<protein>
    <submittedName>
        <fullName evidence="5">Restriction endonuclease subunit S</fullName>
    </submittedName>
</protein>
<feature type="domain" description="Type I restriction modification DNA specificity" evidence="4">
    <location>
        <begin position="191"/>
        <end position="357"/>
    </location>
</feature>
<name>A0A418R4R5_9BACT</name>
<dbReference type="PANTHER" id="PTHR30408:SF12">
    <property type="entry name" value="TYPE I RESTRICTION ENZYME MJAVIII SPECIFICITY SUBUNIT"/>
    <property type="match status" value="1"/>
</dbReference>
<dbReference type="RefSeq" id="WP_119654718.1">
    <property type="nucleotide sequence ID" value="NZ_QYCN01000005.1"/>
</dbReference>
<evidence type="ECO:0000313" key="6">
    <source>
        <dbReference type="Proteomes" id="UP000284250"/>
    </source>
</evidence>
<dbReference type="EMBL" id="QYCN01000005">
    <property type="protein sequence ID" value="RIY12402.1"/>
    <property type="molecule type" value="Genomic_DNA"/>
</dbReference>
<keyword evidence="5" id="KW-0540">Nuclease</keyword>
<reference evidence="5 6" key="1">
    <citation type="submission" date="2019-01" db="EMBL/GenBank/DDBJ databases">
        <title>Hymenobacter humicola sp. nov., isolated from soils in Antarctica.</title>
        <authorList>
            <person name="Sedlacek I."/>
            <person name="Holochova P."/>
            <person name="Kralova S."/>
            <person name="Pantucek R."/>
            <person name="Stankova E."/>
            <person name="Vrbovska V."/>
            <person name="Kristofova L."/>
            <person name="Svec P."/>
            <person name="Busse H.-J."/>
        </authorList>
    </citation>
    <scope>NUCLEOTIDE SEQUENCE [LARGE SCALE GENOMIC DNA]</scope>
    <source>
        <strain evidence="5 6">CCM 8852</strain>
    </source>
</reference>
<dbReference type="GO" id="GO:0004519">
    <property type="term" value="F:endonuclease activity"/>
    <property type="evidence" value="ECO:0007669"/>
    <property type="project" value="UniProtKB-KW"/>
</dbReference>
<accession>A0A418R4R5</accession>
<dbReference type="OrthoDB" id="825893at2"/>
<dbReference type="AlphaFoldDB" id="A0A418R4R5"/>